<sequence>MRFVHLFVLLFVLTACAAPMASAPEPSRPVPAPTQAPVASGRLVSPLQPRLWLVTDSSAVLAAAANAEFADLPPAPPTNTAHKFAVEWLKTTLKFIARDGLPPNRAARELMLVSVALNDALQIGQEAAREQPVDNTALLAGAMWPVLRYLHPQHNEIIEGYVYVSRWHGLWLRDPVPPEQLARSFQIGQAVGHEVVAWAQQDGSDAVREIVLPASGGWNTKKLPLDPHWGTVKTIALPAGDAIVLPPPPAWDSEEMERERTAFRAGQQVLTDEHRELAWYWHADVGTVTPPGLWFETAITMALVNKLNEMQTASLLAHLGVAMHDTAVACWYNKYLYGFQRPEQWMAEVEPAWQPVLPTPPHPSYPSGHAAFSSAAANLLMVTFPHHKDLIVERAADATRSRIIGGVHWFMDGMQGMSLGRDVARYVLTR</sequence>
<comment type="caution">
    <text evidence="3">The sequence shown here is derived from an EMBL/GenBank/DDBJ whole genome shotgun (WGS) entry which is preliminary data.</text>
</comment>
<proteinExistence type="predicted"/>
<evidence type="ECO:0000256" key="1">
    <source>
        <dbReference type="SAM" id="SignalP"/>
    </source>
</evidence>
<dbReference type="PANTHER" id="PTHR34599">
    <property type="entry name" value="PEROXIDASE-RELATED"/>
    <property type="match status" value="1"/>
</dbReference>
<dbReference type="STRING" id="1707952.A6A03_01780"/>
<dbReference type="Gene3D" id="1.10.606.20">
    <property type="match status" value="1"/>
</dbReference>
<keyword evidence="1" id="KW-0732">Signal</keyword>
<dbReference type="Proteomes" id="UP000078287">
    <property type="component" value="Unassembled WGS sequence"/>
</dbReference>
<evidence type="ECO:0000313" key="3">
    <source>
        <dbReference type="EMBL" id="OAN46011.1"/>
    </source>
</evidence>
<evidence type="ECO:0000259" key="2">
    <source>
        <dbReference type="Pfam" id="PF01569"/>
    </source>
</evidence>
<dbReference type="InterPro" id="IPR036938">
    <property type="entry name" value="PAP2/HPO_sf"/>
</dbReference>
<feature type="signal peptide" evidence="1">
    <location>
        <begin position="1"/>
        <end position="17"/>
    </location>
</feature>
<dbReference type="Pfam" id="PF01569">
    <property type="entry name" value="PAP2"/>
    <property type="match status" value="1"/>
</dbReference>
<name>A0A178MB45_9CHLR</name>
<dbReference type="RefSeq" id="WP_066786680.1">
    <property type="nucleotide sequence ID" value="NZ_LWQS01000049.1"/>
</dbReference>
<dbReference type="CDD" id="cd03398">
    <property type="entry name" value="PAP2_haloperoxidase"/>
    <property type="match status" value="1"/>
</dbReference>
<organism evidence="3 4">
    <name type="scientific">Chloroflexus islandicus</name>
    <dbReference type="NCBI Taxonomy" id="1707952"/>
    <lineage>
        <taxon>Bacteria</taxon>
        <taxon>Bacillati</taxon>
        <taxon>Chloroflexota</taxon>
        <taxon>Chloroflexia</taxon>
        <taxon>Chloroflexales</taxon>
        <taxon>Chloroflexineae</taxon>
        <taxon>Chloroflexaceae</taxon>
        <taxon>Chloroflexus</taxon>
    </lineage>
</organism>
<accession>A0A178MB45</accession>
<dbReference type="AlphaFoldDB" id="A0A178MB45"/>
<dbReference type="EMBL" id="LWQS01000049">
    <property type="protein sequence ID" value="OAN46011.1"/>
    <property type="molecule type" value="Genomic_DNA"/>
</dbReference>
<dbReference type="SUPFAM" id="SSF48317">
    <property type="entry name" value="Acid phosphatase/Vanadium-dependent haloperoxidase"/>
    <property type="match status" value="1"/>
</dbReference>
<dbReference type="InterPro" id="IPR052559">
    <property type="entry name" value="V-haloperoxidase"/>
</dbReference>
<reference evidence="3 4" key="1">
    <citation type="submission" date="2016-04" db="EMBL/GenBank/DDBJ databases">
        <title>Chloroflexus islandicus sp. nov., a thermophilic filamentous anoxygenic phototrophic bacterium from geyser Strokkur (Iceland).</title>
        <authorList>
            <person name="Gaisin V.A."/>
            <person name="Kalashnikov A.M."/>
            <person name="Sukhacheva M.V."/>
            <person name="Grouzdev D.S."/>
            <person name="Ivanov T.M."/>
            <person name="Kuznetsov B."/>
            <person name="Gorlenko V.M."/>
        </authorList>
    </citation>
    <scope>NUCLEOTIDE SEQUENCE [LARGE SCALE GENOMIC DNA]</scope>
    <source>
        <strain evidence="4">isl-2</strain>
    </source>
</reference>
<gene>
    <name evidence="3" type="ORF">A6A03_01780</name>
</gene>
<evidence type="ECO:0000313" key="4">
    <source>
        <dbReference type="Proteomes" id="UP000078287"/>
    </source>
</evidence>
<dbReference type="InterPro" id="IPR000326">
    <property type="entry name" value="PAP2/HPO"/>
</dbReference>
<keyword evidence="4" id="KW-1185">Reference proteome</keyword>
<dbReference type="PROSITE" id="PS51257">
    <property type="entry name" value="PROKAR_LIPOPROTEIN"/>
    <property type="match status" value="1"/>
</dbReference>
<dbReference type="PANTHER" id="PTHR34599:SF1">
    <property type="entry name" value="PHOSPHATIDIC ACID PHOSPHATASE TYPE 2_HALOPEROXIDASE DOMAIN-CONTAINING PROTEIN"/>
    <property type="match status" value="1"/>
</dbReference>
<feature type="chain" id="PRO_5008091805" evidence="1">
    <location>
        <begin position="18"/>
        <end position="430"/>
    </location>
</feature>
<feature type="domain" description="Phosphatidic acid phosphatase type 2/haloperoxidase" evidence="2">
    <location>
        <begin position="327"/>
        <end position="424"/>
    </location>
</feature>
<dbReference type="OrthoDB" id="7793240at2"/>
<protein>
    <submittedName>
        <fullName evidence="3">PA-phosphatase</fullName>
    </submittedName>
</protein>